<proteinExistence type="predicted"/>
<organism evidence="1 2">
    <name type="scientific">Roseospira visakhapatnamensis</name>
    <dbReference type="NCBI Taxonomy" id="390880"/>
    <lineage>
        <taxon>Bacteria</taxon>
        <taxon>Pseudomonadati</taxon>
        <taxon>Pseudomonadota</taxon>
        <taxon>Alphaproteobacteria</taxon>
        <taxon>Rhodospirillales</taxon>
        <taxon>Rhodospirillaceae</taxon>
        <taxon>Roseospira</taxon>
    </lineage>
</organism>
<comment type="caution">
    <text evidence="1">The sequence shown here is derived from an EMBL/GenBank/DDBJ whole genome shotgun (WGS) entry which is preliminary data.</text>
</comment>
<accession>A0A7W6RE77</accession>
<dbReference type="RefSeq" id="WP_184045404.1">
    <property type="nucleotide sequence ID" value="NZ_JACIGK010000016.1"/>
</dbReference>
<protein>
    <submittedName>
        <fullName evidence="1">Uncharacterized protein</fullName>
    </submittedName>
</protein>
<gene>
    <name evidence="1" type="ORF">GGD89_002348</name>
</gene>
<reference evidence="1 2" key="1">
    <citation type="submission" date="2020-08" db="EMBL/GenBank/DDBJ databases">
        <title>Genome sequencing of Purple Non-Sulfur Bacteria from various extreme environments.</title>
        <authorList>
            <person name="Mayer M."/>
        </authorList>
    </citation>
    <scope>NUCLEOTIDE SEQUENCE [LARGE SCALE GENOMIC DNA]</scope>
    <source>
        <strain evidence="1 2">JA131</strain>
    </source>
</reference>
<dbReference type="EMBL" id="JACIGK010000016">
    <property type="protein sequence ID" value="MBB4266715.1"/>
    <property type="molecule type" value="Genomic_DNA"/>
</dbReference>
<evidence type="ECO:0000313" key="1">
    <source>
        <dbReference type="EMBL" id="MBB4266715.1"/>
    </source>
</evidence>
<keyword evidence="2" id="KW-1185">Reference proteome</keyword>
<dbReference type="AlphaFoldDB" id="A0A7W6RE77"/>
<dbReference type="Proteomes" id="UP000554286">
    <property type="component" value="Unassembled WGS sequence"/>
</dbReference>
<sequence>MSWFLEALGDVPEPLLDDLGAAGAGVIAIDGKTRTTRHFHVSSRELRPDVSIRRKRKRCGWTNDFARTIIGPMR</sequence>
<name>A0A7W6RE77_9PROT</name>
<evidence type="ECO:0000313" key="2">
    <source>
        <dbReference type="Proteomes" id="UP000554286"/>
    </source>
</evidence>